<keyword evidence="3 4" id="KW-0268">Exocytosis</keyword>
<dbReference type="GO" id="GO:0005935">
    <property type="term" value="C:cellular bud neck"/>
    <property type="evidence" value="ECO:0007669"/>
    <property type="project" value="UniProtKB-SubCell"/>
</dbReference>
<dbReference type="EMBL" id="QKYT01000294">
    <property type="protein sequence ID" value="RIA87743.1"/>
    <property type="molecule type" value="Genomic_DNA"/>
</dbReference>
<evidence type="ECO:0000256" key="1">
    <source>
        <dbReference type="ARBA" id="ARBA00006756"/>
    </source>
</evidence>
<sequence length="613" mass="70217">MDRLDEESADLDFLEENLKNTEALTEKMTSMLNVFDDRLVRLEASILPIHKSTLTLTKLADNIDRTRNGVLEIIGYFDLVEREEMTIKRGPNENDLESYLNSIGKCKKAIEVLGGMRLKSSEKVIGQLKQLLRTAMLQLEDLFRLWLTSRSNPIEPLSFITKNLDIPGIPQGPLQNLARLSSYLATFGPELSYNSDFVNVYVEVRSIYLTKSLKSLAQGSISTAEKRSTPVYEKGTCGFNSYTDAILKMFKTEYEVADKILPLESVMTGYRDTIQMPLDNYVETGRTLNNRIKKNMQTDVFLAFDMMESLNKNVGAFEEVFRLAGKKDSAYGDLLHALRAIALRSFPEFIDEIKNNRAKAINLPNDGTIHELTITTLQHLKRLTDYQETVETMLLTLGDGNWNPSEKDANFSRDKTGRGVSGNVVIQHYFADVLESLTITLDSKAKSYKKTALTCIFLLNNYHHVLKSIRTQFYSVLDSEIEYKYEKMVKKFYDGYQDTWRTCFANLMDTYVRGGSLKSALGSNEKANVKEKFKNFNTEFEETYKVHKGYAVPDLDLRSQIIKDIKVVLMPVYNRFLEKHQQTEFSKNPTKYIKYDPQTLENMVNRLFDGSIS</sequence>
<organism evidence="7 8">
    <name type="scientific">Glomus cerebriforme</name>
    <dbReference type="NCBI Taxonomy" id="658196"/>
    <lineage>
        <taxon>Eukaryota</taxon>
        <taxon>Fungi</taxon>
        <taxon>Fungi incertae sedis</taxon>
        <taxon>Mucoromycota</taxon>
        <taxon>Glomeromycotina</taxon>
        <taxon>Glomeromycetes</taxon>
        <taxon>Glomerales</taxon>
        <taxon>Glomeraceae</taxon>
        <taxon>Glomus</taxon>
    </lineage>
</organism>
<dbReference type="InterPro" id="IPR004140">
    <property type="entry name" value="Exo70"/>
</dbReference>
<keyword evidence="5" id="KW-0175">Coiled coil</keyword>
<name>A0A397SNP6_9GLOM</name>
<dbReference type="GO" id="GO:0005546">
    <property type="term" value="F:phosphatidylinositol-4,5-bisphosphate binding"/>
    <property type="evidence" value="ECO:0007669"/>
    <property type="project" value="InterPro"/>
</dbReference>
<keyword evidence="8" id="KW-1185">Reference proteome</keyword>
<dbReference type="OrthoDB" id="1922221at2759"/>
<dbReference type="InterPro" id="IPR046364">
    <property type="entry name" value="Exo70_C"/>
</dbReference>
<dbReference type="Pfam" id="PF03081">
    <property type="entry name" value="Exo70_C"/>
    <property type="match status" value="1"/>
</dbReference>
<evidence type="ECO:0000256" key="4">
    <source>
        <dbReference type="RuleBase" id="RU365026"/>
    </source>
</evidence>
<evidence type="ECO:0000256" key="3">
    <source>
        <dbReference type="ARBA" id="ARBA00022483"/>
    </source>
</evidence>
<feature type="domain" description="Exocyst complex subunit Exo70 C-terminal" evidence="6">
    <location>
        <begin position="237"/>
        <end position="605"/>
    </location>
</feature>
<reference evidence="7 8" key="1">
    <citation type="submission" date="2018-06" db="EMBL/GenBank/DDBJ databases">
        <title>Comparative genomics reveals the genomic features of Rhizophagus irregularis, R. cerebriforme, R. diaphanum and Gigaspora rosea, and their symbiotic lifestyle signature.</title>
        <authorList>
            <person name="Morin E."/>
            <person name="San Clemente H."/>
            <person name="Chen E.C.H."/>
            <person name="De La Providencia I."/>
            <person name="Hainaut M."/>
            <person name="Kuo A."/>
            <person name="Kohler A."/>
            <person name="Murat C."/>
            <person name="Tang N."/>
            <person name="Roy S."/>
            <person name="Loubradou J."/>
            <person name="Henrissat B."/>
            <person name="Grigoriev I.V."/>
            <person name="Corradi N."/>
            <person name="Roux C."/>
            <person name="Martin F.M."/>
        </authorList>
    </citation>
    <scope>NUCLEOTIDE SEQUENCE [LARGE SCALE GENOMIC DNA]</scope>
    <source>
        <strain evidence="7 8">DAOM 227022</strain>
    </source>
</reference>
<evidence type="ECO:0000313" key="8">
    <source>
        <dbReference type="Proteomes" id="UP000265703"/>
    </source>
</evidence>
<dbReference type="PANTHER" id="PTHR12542">
    <property type="entry name" value="EXOCYST COMPLEX PROTEIN EXO70"/>
    <property type="match status" value="1"/>
</dbReference>
<evidence type="ECO:0000313" key="7">
    <source>
        <dbReference type="EMBL" id="RIA87743.1"/>
    </source>
</evidence>
<comment type="similarity">
    <text evidence="1 4">Belongs to the EXO70 family.</text>
</comment>
<dbReference type="Pfam" id="PF20669">
    <property type="entry name" value="Exo70_N"/>
    <property type="match status" value="1"/>
</dbReference>
<gene>
    <name evidence="7" type="ORF">C1645_270384</name>
</gene>
<dbReference type="AlphaFoldDB" id="A0A397SNP6"/>
<evidence type="ECO:0000256" key="2">
    <source>
        <dbReference type="ARBA" id="ARBA00022448"/>
    </source>
</evidence>
<keyword evidence="2 4" id="KW-0813">Transport</keyword>
<dbReference type="PANTHER" id="PTHR12542:SF41">
    <property type="entry name" value="EXOCYST COMPLEX COMPONENT 7"/>
    <property type="match status" value="1"/>
</dbReference>
<dbReference type="STRING" id="658196.A0A397SNP6"/>
<dbReference type="SUPFAM" id="SSF74788">
    <property type="entry name" value="Cullin repeat-like"/>
    <property type="match status" value="1"/>
</dbReference>
<dbReference type="InterPro" id="IPR016159">
    <property type="entry name" value="Cullin_repeat-like_dom_sf"/>
</dbReference>
<comment type="subcellular location">
    <subcellularLocation>
        <location evidence="4">Bud</location>
    </subcellularLocation>
    <subcellularLocation>
        <location evidence="4">Bud neck</location>
    </subcellularLocation>
</comment>
<evidence type="ECO:0000256" key="5">
    <source>
        <dbReference type="SAM" id="Coils"/>
    </source>
</evidence>
<feature type="coiled-coil region" evidence="5">
    <location>
        <begin position="4"/>
        <end position="31"/>
    </location>
</feature>
<comment type="function">
    <text evidence="4">Involved in the secretory pathway as part of the exocyst complex which tethers secretory vesicles to the sites of exocytosis. Also plays a role in the assembly of the exocyst.</text>
</comment>
<dbReference type="Gene3D" id="1.20.1280.170">
    <property type="entry name" value="Exocyst complex component Exo70"/>
    <property type="match status" value="1"/>
</dbReference>
<comment type="caution">
    <text evidence="7">The sequence shown here is derived from an EMBL/GenBank/DDBJ whole genome shotgun (WGS) entry which is preliminary data.</text>
</comment>
<dbReference type="GO" id="GO:0000145">
    <property type="term" value="C:exocyst"/>
    <property type="evidence" value="ECO:0007669"/>
    <property type="project" value="InterPro"/>
</dbReference>
<proteinExistence type="inferred from homology"/>
<evidence type="ECO:0000259" key="6">
    <source>
        <dbReference type="Pfam" id="PF03081"/>
    </source>
</evidence>
<dbReference type="Proteomes" id="UP000265703">
    <property type="component" value="Unassembled WGS sequence"/>
</dbReference>
<keyword evidence="4" id="KW-0653">Protein transport</keyword>
<dbReference type="GO" id="GO:0015031">
    <property type="term" value="P:protein transport"/>
    <property type="evidence" value="ECO:0007669"/>
    <property type="project" value="UniProtKB-KW"/>
</dbReference>
<accession>A0A397SNP6</accession>
<protein>
    <recommendedName>
        <fullName evidence="4">Exocyst complex protein EXO70</fullName>
    </recommendedName>
</protein>
<dbReference type="GO" id="GO:0006887">
    <property type="term" value="P:exocytosis"/>
    <property type="evidence" value="ECO:0007669"/>
    <property type="project" value="UniProtKB-KW"/>
</dbReference>